<dbReference type="GO" id="GO:0047661">
    <property type="term" value="F:amino-acid racemase activity"/>
    <property type="evidence" value="ECO:0007669"/>
    <property type="project" value="InterPro"/>
</dbReference>
<protein>
    <submittedName>
        <fullName evidence="3">Aspartate racemase</fullName>
    </submittedName>
</protein>
<dbReference type="InterPro" id="IPR004380">
    <property type="entry name" value="Asp_race"/>
</dbReference>
<dbReference type="NCBIfam" id="TIGR00035">
    <property type="entry name" value="asp_race"/>
    <property type="match status" value="1"/>
</dbReference>
<evidence type="ECO:0000313" key="3">
    <source>
        <dbReference type="EMBL" id="SHL03910.1"/>
    </source>
</evidence>
<gene>
    <name evidence="3" type="ORF">SAMN05444484_10193</name>
</gene>
<dbReference type="Pfam" id="PF01177">
    <property type="entry name" value="Asp_Glu_race"/>
    <property type="match status" value="1"/>
</dbReference>
<keyword evidence="4" id="KW-1185">Reference proteome</keyword>
<evidence type="ECO:0000256" key="1">
    <source>
        <dbReference type="ARBA" id="ARBA00007847"/>
    </source>
</evidence>
<name>A0A1M6XD29_9FLAO</name>
<dbReference type="STRING" id="946677.SAMN05444484_10193"/>
<dbReference type="Proteomes" id="UP000184028">
    <property type="component" value="Unassembled WGS sequence"/>
</dbReference>
<dbReference type="OrthoDB" id="9803739at2"/>
<proteinExistence type="inferred from homology"/>
<organism evidence="3 4">
    <name type="scientific">Flavobacterium chilense</name>
    <dbReference type="NCBI Taxonomy" id="946677"/>
    <lineage>
        <taxon>Bacteria</taxon>
        <taxon>Pseudomonadati</taxon>
        <taxon>Bacteroidota</taxon>
        <taxon>Flavobacteriia</taxon>
        <taxon>Flavobacteriales</taxon>
        <taxon>Flavobacteriaceae</taxon>
        <taxon>Flavobacterium</taxon>
    </lineage>
</organism>
<dbReference type="AlphaFoldDB" id="A0A1M6XD29"/>
<dbReference type="InterPro" id="IPR015942">
    <property type="entry name" value="Asp/Glu/hydantoin_racemase"/>
</dbReference>
<reference evidence="4" key="1">
    <citation type="submission" date="2016-11" db="EMBL/GenBank/DDBJ databases">
        <authorList>
            <person name="Varghese N."/>
            <person name="Submissions S."/>
        </authorList>
    </citation>
    <scope>NUCLEOTIDE SEQUENCE [LARGE SCALE GENOMIC DNA]</scope>
    <source>
        <strain evidence="4">DSM 24724</strain>
    </source>
</reference>
<comment type="similarity">
    <text evidence="1">Belongs to the aspartate/glutamate racemases family.</text>
</comment>
<evidence type="ECO:0000313" key="4">
    <source>
        <dbReference type="Proteomes" id="UP000184028"/>
    </source>
</evidence>
<dbReference type="PANTHER" id="PTHR21198:SF7">
    <property type="entry name" value="ASPARTATE-GLUTAMATE RACEMASE FAMILY"/>
    <property type="match status" value="1"/>
</dbReference>
<dbReference type="EMBL" id="FRBT01000001">
    <property type="protein sequence ID" value="SHL03910.1"/>
    <property type="molecule type" value="Genomic_DNA"/>
</dbReference>
<dbReference type="InterPro" id="IPR001920">
    <property type="entry name" value="Asp/Glu_race"/>
</dbReference>
<keyword evidence="2" id="KW-0413">Isomerase</keyword>
<evidence type="ECO:0000256" key="2">
    <source>
        <dbReference type="ARBA" id="ARBA00023235"/>
    </source>
</evidence>
<dbReference type="SUPFAM" id="SSF53681">
    <property type="entry name" value="Aspartate/glutamate racemase"/>
    <property type="match status" value="2"/>
</dbReference>
<accession>A0A1M6XD29</accession>
<dbReference type="PANTHER" id="PTHR21198">
    <property type="entry name" value="GLUTAMATE RACEMASE"/>
    <property type="match status" value="1"/>
</dbReference>
<dbReference type="Gene3D" id="3.40.50.1860">
    <property type="match status" value="2"/>
</dbReference>
<sequence length="248" mass="28276">MISNNVFMRNKLGIISGMGTRAGLLFLNKLMDKTDAKCDQDFPEFIVHNNSQVPDRTLAIVYNEESPEYELKRSLDILEKCEVDYIISTCVTSYYFLNQFDASDKSKLLNPIDLIANRLLKEYSHIQKIGLLATTGTINSKLFHDKFQSLPFELITLNKYDQEEKFMKSVYMEGGFKSSDISDYAYDLFNEALESLIDNDVQLIIGGCTEVQIGIKNAHVNIQFLDVIDVLVDEVVDIMNLKKIEIAL</sequence>